<keyword evidence="5 8" id="KW-1133">Transmembrane helix</keyword>
<feature type="transmembrane region" description="Helical" evidence="8">
    <location>
        <begin position="336"/>
        <end position="360"/>
    </location>
</feature>
<feature type="transmembrane region" description="Helical" evidence="8">
    <location>
        <begin position="117"/>
        <end position="136"/>
    </location>
</feature>
<feature type="transmembrane region" description="Helical" evidence="8">
    <location>
        <begin position="54"/>
        <end position="73"/>
    </location>
</feature>
<dbReference type="RefSeq" id="WP_098245235.1">
    <property type="nucleotide sequence ID" value="NZ_CP022685.1"/>
</dbReference>
<dbReference type="EMBL" id="CP022685">
    <property type="protein sequence ID" value="ATL31031.1"/>
    <property type="molecule type" value="Genomic_DNA"/>
</dbReference>
<evidence type="ECO:0000256" key="8">
    <source>
        <dbReference type="SAM" id="Phobius"/>
    </source>
</evidence>
<feature type="region of interest" description="Disordered" evidence="7">
    <location>
        <begin position="1"/>
        <end position="36"/>
    </location>
</feature>
<keyword evidence="3" id="KW-1003">Cell membrane</keyword>
<organism evidence="10 11">
    <name type="scientific">Streptomyces formicae</name>
    <dbReference type="NCBI Taxonomy" id="1616117"/>
    <lineage>
        <taxon>Bacteria</taxon>
        <taxon>Bacillati</taxon>
        <taxon>Actinomycetota</taxon>
        <taxon>Actinomycetes</taxon>
        <taxon>Kitasatosporales</taxon>
        <taxon>Streptomycetaceae</taxon>
        <taxon>Streptomyces</taxon>
    </lineage>
</organism>
<keyword evidence="2" id="KW-0813">Transport</keyword>
<feature type="transmembrane region" description="Helical" evidence="8">
    <location>
        <begin position="85"/>
        <end position="105"/>
    </location>
</feature>
<proteinExistence type="predicted"/>
<reference evidence="10 11" key="1">
    <citation type="submission" date="2017-08" db="EMBL/GenBank/DDBJ databases">
        <title>Complete Genome Sequence of Streptomyces formicae KY5, the formicamycin producer.</title>
        <authorList>
            <person name="Holmes N.A."/>
            <person name="Devine R."/>
            <person name="Qin Z."/>
            <person name="Seipke R.F."/>
            <person name="Wilkinson B."/>
            <person name="Hutchings M.I."/>
        </authorList>
    </citation>
    <scope>NUCLEOTIDE SEQUENCE [LARGE SCALE GENOMIC DNA]</scope>
    <source>
        <strain evidence="10 11">KY5</strain>
    </source>
</reference>
<feature type="compositionally biased region" description="Low complexity" evidence="7">
    <location>
        <begin position="1"/>
        <end position="12"/>
    </location>
</feature>
<sequence length="427" mass="44634">MTSVQEPPTSEETAADETTADETAVEEAAGAGSGRARGKDRLRAIAELPRPVKLGLATLFVMNAATYVAFPLLAVKLTTVDHASAVQIGTTLTVFLLAARLTPVVAGPLADRYDPRIVMAVGALARGIGFLGLGLGHGTGQLLVSAFLAGVGAIYEAPVSALLAAQPEPLRSRAFALENALLNAGVIGGPALAAALLAVGPRAPFVASGLLFVLLLLVVRGITMPGGGREPEAPQSVLRHFTHVLGHRWFVGFWLLMLPWWFLFTQLGVAVPLRSDALADTNWISVLYLANGVVGITSILFVKRLHDRYGARLMPALGYLLVAVGFGSVSLSQSPWWLLACVALYSVGETVILFSSQLILASFAGGSTRASFFGIYAGSWALGGSVGNYAGSRLAADPLSHTPWLLFGAVGLVAAVVAALTFSRREI</sequence>
<dbReference type="SUPFAM" id="SSF103473">
    <property type="entry name" value="MFS general substrate transporter"/>
    <property type="match status" value="1"/>
</dbReference>
<dbReference type="InterPro" id="IPR036259">
    <property type="entry name" value="MFS_trans_sf"/>
</dbReference>
<feature type="compositionally biased region" description="Acidic residues" evidence="7">
    <location>
        <begin position="13"/>
        <end position="25"/>
    </location>
</feature>
<dbReference type="Proteomes" id="UP000221011">
    <property type="component" value="Chromosome"/>
</dbReference>
<dbReference type="Pfam" id="PF07690">
    <property type="entry name" value="MFS_1"/>
    <property type="match status" value="1"/>
</dbReference>
<dbReference type="GO" id="GO:0005886">
    <property type="term" value="C:plasma membrane"/>
    <property type="evidence" value="ECO:0007669"/>
    <property type="project" value="UniProtKB-SubCell"/>
</dbReference>
<feature type="transmembrane region" description="Helical" evidence="8">
    <location>
        <begin position="403"/>
        <end position="422"/>
    </location>
</feature>
<evidence type="ECO:0000313" key="11">
    <source>
        <dbReference type="Proteomes" id="UP000221011"/>
    </source>
</evidence>
<dbReference type="InterPro" id="IPR011701">
    <property type="entry name" value="MFS"/>
</dbReference>
<feature type="transmembrane region" description="Helical" evidence="8">
    <location>
        <begin position="142"/>
        <end position="164"/>
    </location>
</feature>
<feature type="transmembrane region" description="Helical" evidence="8">
    <location>
        <begin position="244"/>
        <end position="263"/>
    </location>
</feature>
<feature type="transmembrane region" description="Helical" evidence="8">
    <location>
        <begin position="309"/>
        <end position="330"/>
    </location>
</feature>
<evidence type="ECO:0000256" key="7">
    <source>
        <dbReference type="SAM" id="MobiDB-lite"/>
    </source>
</evidence>
<feature type="domain" description="Major facilitator superfamily (MFS) profile" evidence="9">
    <location>
        <begin position="44"/>
        <end position="426"/>
    </location>
</feature>
<keyword evidence="4 8" id="KW-0812">Transmembrane</keyword>
<dbReference type="AlphaFoldDB" id="A0A291QH49"/>
<evidence type="ECO:0000256" key="5">
    <source>
        <dbReference type="ARBA" id="ARBA00022989"/>
    </source>
</evidence>
<feature type="transmembrane region" description="Helical" evidence="8">
    <location>
        <begin position="176"/>
        <end position="199"/>
    </location>
</feature>
<keyword evidence="6 8" id="KW-0472">Membrane</keyword>
<comment type="subcellular location">
    <subcellularLocation>
        <location evidence="1">Cell membrane</location>
        <topology evidence="1">Multi-pass membrane protein</topology>
    </subcellularLocation>
</comment>
<evidence type="ECO:0000259" key="9">
    <source>
        <dbReference type="PROSITE" id="PS50850"/>
    </source>
</evidence>
<dbReference type="PANTHER" id="PTHR23517:SF2">
    <property type="entry name" value="MULTIDRUG RESISTANCE PROTEIN MDTH"/>
    <property type="match status" value="1"/>
</dbReference>
<name>A0A291QH49_9ACTN</name>
<feature type="transmembrane region" description="Helical" evidence="8">
    <location>
        <begin position="205"/>
        <end position="223"/>
    </location>
</feature>
<keyword evidence="11" id="KW-1185">Reference proteome</keyword>
<gene>
    <name evidence="10" type="ORF">KY5_6013</name>
</gene>
<dbReference type="KEGG" id="sfk:KY5_6013"/>
<evidence type="ECO:0000256" key="4">
    <source>
        <dbReference type="ARBA" id="ARBA00022692"/>
    </source>
</evidence>
<dbReference type="Gene3D" id="1.20.1250.20">
    <property type="entry name" value="MFS general substrate transporter like domains"/>
    <property type="match status" value="1"/>
</dbReference>
<dbReference type="InterPro" id="IPR050171">
    <property type="entry name" value="MFS_Transporters"/>
</dbReference>
<feature type="transmembrane region" description="Helical" evidence="8">
    <location>
        <begin position="283"/>
        <end position="302"/>
    </location>
</feature>
<evidence type="ECO:0000256" key="6">
    <source>
        <dbReference type="ARBA" id="ARBA00023136"/>
    </source>
</evidence>
<dbReference type="InterPro" id="IPR020846">
    <property type="entry name" value="MFS_dom"/>
</dbReference>
<dbReference type="PANTHER" id="PTHR23517">
    <property type="entry name" value="RESISTANCE PROTEIN MDTM, PUTATIVE-RELATED-RELATED"/>
    <property type="match status" value="1"/>
</dbReference>
<evidence type="ECO:0000256" key="3">
    <source>
        <dbReference type="ARBA" id="ARBA00022475"/>
    </source>
</evidence>
<protein>
    <submittedName>
        <fullName evidence="10">MFS superfamily export protein YceL</fullName>
    </submittedName>
</protein>
<accession>A0A291QH49</accession>
<evidence type="ECO:0000313" key="10">
    <source>
        <dbReference type="EMBL" id="ATL31031.1"/>
    </source>
</evidence>
<dbReference type="GO" id="GO:0022857">
    <property type="term" value="F:transmembrane transporter activity"/>
    <property type="evidence" value="ECO:0007669"/>
    <property type="project" value="InterPro"/>
</dbReference>
<evidence type="ECO:0000256" key="2">
    <source>
        <dbReference type="ARBA" id="ARBA00022448"/>
    </source>
</evidence>
<feature type="transmembrane region" description="Helical" evidence="8">
    <location>
        <begin position="372"/>
        <end position="391"/>
    </location>
</feature>
<dbReference type="PROSITE" id="PS50850">
    <property type="entry name" value="MFS"/>
    <property type="match status" value="1"/>
</dbReference>
<evidence type="ECO:0000256" key="1">
    <source>
        <dbReference type="ARBA" id="ARBA00004651"/>
    </source>
</evidence>